<evidence type="ECO:0000313" key="2">
    <source>
        <dbReference type="EMBL" id="KIW11737.1"/>
    </source>
</evidence>
<dbReference type="STRING" id="91928.A0A0D1ZFF3"/>
<reference evidence="2 3" key="1">
    <citation type="submission" date="2015-01" db="EMBL/GenBank/DDBJ databases">
        <title>The Genome Sequence of Exophiala spinifera CBS89968.</title>
        <authorList>
            <consortium name="The Broad Institute Genomics Platform"/>
            <person name="Cuomo C."/>
            <person name="de Hoog S."/>
            <person name="Gorbushina A."/>
            <person name="Stielow B."/>
            <person name="Teixiera M."/>
            <person name="Abouelleil A."/>
            <person name="Chapman S.B."/>
            <person name="Priest M."/>
            <person name="Young S.K."/>
            <person name="Wortman J."/>
            <person name="Nusbaum C."/>
            <person name="Birren B."/>
        </authorList>
    </citation>
    <scope>NUCLEOTIDE SEQUENCE [LARGE SCALE GENOMIC DNA]</scope>
    <source>
        <strain evidence="2 3">CBS 89968</strain>
    </source>
</reference>
<evidence type="ECO:0000256" key="1">
    <source>
        <dbReference type="SAM" id="MobiDB-lite"/>
    </source>
</evidence>
<sequence length="524" mass="56863">MAAPTDNTQGLVTGVSQAPKSRHRHGLPTPEGTLAPEDARITADKERMAREARQQGAMPSIIEVADREEAQSKPAFDIGAQDDRQSQGGGDSGSESDESDDGRPSLATDAQAEAVHSVLACSRRDYRKILKLEAVAEDDRQEKENIVNSFTRLGCLTHPDFNPTKGADEAFKRVLKAAKKLGIDQEEINEVKFWDGDELAERELTADGRWVDKGDSMQGVEDSSPLGPTEVHQQIWGGVKPVLGRLMNNPHDEEAVATLKEANTKIVEENIANKVPEAMLNSYTIAIDTFKAIFAEAAPILARLRENLADSEARAKFEALNDRLRAFNRLHQYPEGWIMDPPAANASKPAIEGTGLQRASVTAVTTSSSSSDIVSTSTTSSSAQDGPITFRRSTRKEGYVKEHGVEKKIEGAQKVGAGHQLLISRPGNHNLKIYELVAASTFGKGFGAAYLNQPDAKLIGKGKKEDLKDMKIKDMVIAGVASTRRDPSRASNGGRVREPNTIVLVGFGEQPGQFTWYDRSVLGA</sequence>
<dbReference type="InterPro" id="IPR036869">
    <property type="entry name" value="J_dom_sf"/>
</dbReference>
<accession>A0A0D1ZFF3</accession>
<keyword evidence="3" id="KW-1185">Reference proteome</keyword>
<protein>
    <recommendedName>
        <fullName evidence="4">J domain-containing protein</fullName>
    </recommendedName>
</protein>
<proteinExistence type="predicted"/>
<feature type="region of interest" description="Disordered" evidence="1">
    <location>
        <begin position="1"/>
        <end position="111"/>
    </location>
</feature>
<feature type="compositionally biased region" description="Basic and acidic residues" evidence="1">
    <location>
        <begin position="37"/>
        <end position="53"/>
    </location>
</feature>
<dbReference type="Proteomes" id="UP000053328">
    <property type="component" value="Unassembled WGS sequence"/>
</dbReference>
<gene>
    <name evidence="2" type="ORF">PV08_09009</name>
</gene>
<name>A0A0D1ZFF3_9EURO</name>
<evidence type="ECO:0008006" key="4">
    <source>
        <dbReference type="Google" id="ProtNLM"/>
    </source>
</evidence>
<dbReference type="HOGENOM" id="CLU_036098_0_0_1"/>
<dbReference type="RefSeq" id="XP_016231953.1">
    <property type="nucleotide sequence ID" value="XM_016383330.1"/>
</dbReference>
<dbReference type="OrthoDB" id="5042209at2759"/>
<dbReference type="AlphaFoldDB" id="A0A0D1ZFF3"/>
<dbReference type="VEuPathDB" id="FungiDB:PV08_09009"/>
<evidence type="ECO:0000313" key="3">
    <source>
        <dbReference type="Proteomes" id="UP000053328"/>
    </source>
</evidence>
<dbReference type="EMBL" id="KN847498">
    <property type="protein sequence ID" value="KIW11737.1"/>
    <property type="molecule type" value="Genomic_DNA"/>
</dbReference>
<feature type="compositionally biased region" description="Polar residues" evidence="1">
    <location>
        <begin position="1"/>
        <end position="19"/>
    </location>
</feature>
<organism evidence="2 3">
    <name type="scientific">Exophiala spinifera</name>
    <dbReference type="NCBI Taxonomy" id="91928"/>
    <lineage>
        <taxon>Eukaryota</taxon>
        <taxon>Fungi</taxon>
        <taxon>Dikarya</taxon>
        <taxon>Ascomycota</taxon>
        <taxon>Pezizomycotina</taxon>
        <taxon>Eurotiomycetes</taxon>
        <taxon>Chaetothyriomycetidae</taxon>
        <taxon>Chaetothyriales</taxon>
        <taxon>Herpotrichiellaceae</taxon>
        <taxon>Exophiala</taxon>
    </lineage>
</organism>
<dbReference type="GeneID" id="27336092"/>
<dbReference type="Gene3D" id="1.10.287.110">
    <property type="entry name" value="DnaJ domain"/>
    <property type="match status" value="1"/>
</dbReference>